<evidence type="ECO:0000313" key="3">
    <source>
        <dbReference type="EMBL" id="RNM11727.1"/>
    </source>
</evidence>
<comment type="caution">
    <text evidence="3">The sequence shown here is derived from an EMBL/GenBank/DDBJ whole genome shotgun (WGS) entry which is preliminary data.</text>
</comment>
<organism evidence="3 4">
    <name type="scientific">Nocardioides pocheonensis</name>
    <dbReference type="NCBI Taxonomy" id="661485"/>
    <lineage>
        <taxon>Bacteria</taxon>
        <taxon>Bacillati</taxon>
        <taxon>Actinomycetota</taxon>
        <taxon>Actinomycetes</taxon>
        <taxon>Propionibacteriales</taxon>
        <taxon>Nocardioidaceae</taxon>
        <taxon>Nocardioides</taxon>
    </lineage>
</organism>
<dbReference type="Pfam" id="PF04266">
    <property type="entry name" value="ASCH"/>
    <property type="match status" value="1"/>
</dbReference>
<dbReference type="AlphaFoldDB" id="A0A3N0GGZ6"/>
<proteinExistence type="predicted"/>
<protein>
    <submittedName>
        <fullName evidence="3">ASCH domain-containing protein</fullName>
    </submittedName>
</protein>
<keyword evidence="4" id="KW-1185">Reference proteome</keyword>
<reference evidence="3 4" key="1">
    <citation type="submission" date="2018-11" db="EMBL/GenBank/DDBJ databases">
        <authorList>
            <person name="Li F."/>
        </authorList>
    </citation>
    <scope>NUCLEOTIDE SEQUENCE [LARGE SCALE GENOMIC DNA]</scope>
    <source>
        <strain evidence="3 4">Gsoil 818</strain>
    </source>
</reference>
<sequence length="193" mass="20898">MRVPRVAQEAVKALEAGLRAATASAGRERRTKSASTATATADQGAEGPNERALFISVKPQYANAILDGTKTVELRRTRPNLPDGSLVILYSSTPTRAVVGWAHLTGVREGTPIEIWDEYGAAAAIDELDYDAYFDGTDQAFALQLDSVVSAIQPIPLAVIRDIGIQPPQSWRYVPADVTTQIQDFCTRLRSRG</sequence>
<gene>
    <name evidence="3" type="ORF">EFL26_21460</name>
</gene>
<dbReference type="SUPFAM" id="SSF88697">
    <property type="entry name" value="PUA domain-like"/>
    <property type="match status" value="1"/>
</dbReference>
<dbReference type="RefSeq" id="WP_123224958.1">
    <property type="nucleotide sequence ID" value="NZ_RJSF01000047.1"/>
</dbReference>
<accession>A0A3N0GGZ6</accession>
<dbReference type="InterPro" id="IPR007374">
    <property type="entry name" value="ASCH_domain"/>
</dbReference>
<dbReference type="Gene3D" id="2.30.130.30">
    <property type="entry name" value="Hypothetical protein"/>
    <property type="match status" value="1"/>
</dbReference>
<dbReference type="InterPro" id="IPR015947">
    <property type="entry name" value="PUA-like_sf"/>
</dbReference>
<dbReference type="EMBL" id="RJSF01000047">
    <property type="protein sequence ID" value="RNM11727.1"/>
    <property type="molecule type" value="Genomic_DNA"/>
</dbReference>
<evidence type="ECO:0000256" key="1">
    <source>
        <dbReference type="SAM" id="MobiDB-lite"/>
    </source>
</evidence>
<feature type="domain" description="ASCH" evidence="2">
    <location>
        <begin position="55"/>
        <end position="149"/>
    </location>
</feature>
<evidence type="ECO:0000313" key="4">
    <source>
        <dbReference type="Proteomes" id="UP000279994"/>
    </source>
</evidence>
<dbReference type="SMART" id="SM01022">
    <property type="entry name" value="ASCH"/>
    <property type="match status" value="1"/>
</dbReference>
<name>A0A3N0GGZ6_9ACTN</name>
<dbReference type="Proteomes" id="UP000279994">
    <property type="component" value="Unassembled WGS sequence"/>
</dbReference>
<evidence type="ECO:0000259" key="2">
    <source>
        <dbReference type="SMART" id="SM01022"/>
    </source>
</evidence>
<feature type="region of interest" description="Disordered" evidence="1">
    <location>
        <begin position="21"/>
        <end position="46"/>
    </location>
</feature>
<dbReference type="OrthoDB" id="5522492at2"/>